<dbReference type="RefSeq" id="XP_033585037.1">
    <property type="nucleotide sequence ID" value="XM_033730154.1"/>
</dbReference>
<dbReference type="Pfam" id="PF06912">
    <property type="entry name" value="DUF1275"/>
    <property type="match status" value="1"/>
</dbReference>
<reference evidence="2" key="1">
    <citation type="journal article" date="2020" name="Stud. Mycol.">
        <title>101 Dothideomycetes genomes: a test case for predicting lifestyles and emergence of pathogens.</title>
        <authorList>
            <person name="Haridas S."/>
            <person name="Albert R."/>
            <person name="Binder M."/>
            <person name="Bloem J."/>
            <person name="Labutti K."/>
            <person name="Salamov A."/>
            <person name="Andreopoulos B."/>
            <person name="Baker S."/>
            <person name="Barry K."/>
            <person name="Bills G."/>
            <person name="Bluhm B."/>
            <person name="Cannon C."/>
            <person name="Castanera R."/>
            <person name="Culley D."/>
            <person name="Daum C."/>
            <person name="Ezra D."/>
            <person name="Gonzalez J."/>
            <person name="Henrissat B."/>
            <person name="Kuo A."/>
            <person name="Liang C."/>
            <person name="Lipzen A."/>
            <person name="Lutzoni F."/>
            <person name="Magnuson J."/>
            <person name="Mondo S."/>
            <person name="Nolan M."/>
            <person name="Ohm R."/>
            <person name="Pangilinan J."/>
            <person name="Park H.-J."/>
            <person name="Ramirez L."/>
            <person name="Alfaro M."/>
            <person name="Sun H."/>
            <person name="Tritt A."/>
            <person name="Yoshinaga Y."/>
            <person name="Zwiers L.-H."/>
            <person name="Turgeon B."/>
            <person name="Goodwin S."/>
            <person name="Spatafora J."/>
            <person name="Crous P."/>
            <person name="Grigoriev I."/>
        </authorList>
    </citation>
    <scope>NUCLEOTIDE SEQUENCE</scope>
    <source>
        <strain evidence="2">CBS 113389</strain>
    </source>
</reference>
<keyword evidence="1" id="KW-1133">Transmembrane helix</keyword>
<name>A0A6A6PGP2_9PEZI</name>
<dbReference type="PANTHER" id="PTHR37488">
    <property type="entry name" value="DUF1275 DOMAIN-CONTAINING PROTEIN"/>
    <property type="match status" value="1"/>
</dbReference>
<dbReference type="GeneID" id="54471156"/>
<keyword evidence="1" id="KW-0472">Membrane</keyword>
<organism evidence="2 3">
    <name type="scientific">Neohortaea acidophila</name>
    <dbReference type="NCBI Taxonomy" id="245834"/>
    <lineage>
        <taxon>Eukaryota</taxon>
        <taxon>Fungi</taxon>
        <taxon>Dikarya</taxon>
        <taxon>Ascomycota</taxon>
        <taxon>Pezizomycotina</taxon>
        <taxon>Dothideomycetes</taxon>
        <taxon>Dothideomycetidae</taxon>
        <taxon>Mycosphaerellales</taxon>
        <taxon>Teratosphaeriaceae</taxon>
        <taxon>Neohortaea</taxon>
    </lineage>
</organism>
<evidence type="ECO:0000313" key="3">
    <source>
        <dbReference type="Proteomes" id="UP000799767"/>
    </source>
</evidence>
<feature type="transmembrane region" description="Helical" evidence="1">
    <location>
        <begin position="57"/>
        <end position="76"/>
    </location>
</feature>
<gene>
    <name evidence="2" type="ORF">BDY17DRAFT_227157</name>
</gene>
<dbReference type="Proteomes" id="UP000799767">
    <property type="component" value="Unassembled WGS sequence"/>
</dbReference>
<dbReference type="OrthoDB" id="5223589at2759"/>
<accession>A0A6A6PGP2</accession>
<feature type="non-terminal residue" evidence="2">
    <location>
        <position position="203"/>
    </location>
</feature>
<feature type="transmembrane region" description="Helical" evidence="1">
    <location>
        <begin position="119"/>
        <end position="138"/>
    </location>
</feature>
<dbReference type="EMBL" id="MU001649">
    <property type="protein sequence ID" value="KAF2478467.1"/>
    <property type="molecule type" value="Genomic_DNA"/>
</dbReference>
<evidence type="ECO:0000256" key="1">
    <source>
        <dbReference type="SAM" id="Phobius"/>
    </source>
</evidence>
<proteinExistence type="predicted"/>
<sequence length="203" mass="21621">DVADDLTIELQLLTLALAAGINDASTFPDYRVFVSNQTGNTALLAVGALGLSSEGHYLPNIAVSLGVFILGGLVFGQIGAHVGRRRKAWLLATNAVQTAIFFVGVALRQWFAGSEQRGAHAWAVITFLAFASGGQVAMARTVDLPQIPTAMVTSAYVDMLIDPEILSLHDRPRNRRLSFVLCLLVGSFIGACTYAYADPTLAL</sequence>
<feature type="transmembrane region" description="Helical" evidence="1">
    <location>
        <begin position="88"/>
        <end position="107"/>
    </location>
</feature>
<feature type="transmembrane region" description="Helical" evidence="1">
    <location>
        <begin position="177"/>
        <end position="197"/>
    </location>
</feature>
<feature type="non-terminal residue" evidence="2">
    <location>
        <position position="1"/>
    </location>
</feature>
<dbReference type="PANTHER" id="PTHR37488:SF2">
    <property type="entry name" value="DUF1275 DOMAIN-CONTAINING PROTEIN"/>
    <property type="match status" value="1"/>
</dbReference>
<dbReference type="AlphaFoldDB" id="A0A6A6PGP2"/>
<dbReference type="InterPro" id="IPR010699">
    <property type="entry name" value="DUF1275"/>
</dbReference>
<evidence type="ECO:0000313" key="2">
    <source>
        <dbReference type="EMBL" id="KAF2478467.1"/>
    </source>
</evidence>
<keyword evidence="1" id="KW-0812">Transmembrane</keyword>
<keyword evidence="3" id="KW-1185">Reference proteome</keyword>
<protein>
    <submittedName>
        <fullName evidence="2">DUF1275 domain protein</fullName>
    </submittedName>
</protein>